<gene>
    <name evidence="6" type="ORF">D777_00705</name>
</gene>
<keyword evidence="6" id="KW-0675">Receptor</keyword>
<dbReference type="Pfam" id="PF13458">
    <property type="entry name" value="Peripla_BP_6"/>
    <property type="match status" value="1"/>
</dbReference>
<evidence type="ECO:0000313" key="6">
    <source>
        <dbReference type="EMBL" id="KEF32071.1"/>
    </source>
</evidence>
<evidence type="ECO:0000256" key="2">
    <source>
        <dbReference type="ARBA" id="ARBA00022729"/>
    </source>
</evidence>
<dbReference type="InterPro" id="IPR028082">
    <property type="entry name" value="Peripla_BP_I"/>
</dbReference>
<dbReference type="Gene3D" id="3.40.50.2300">
    <property type="match status" value="2"/>
</dbReference>
<dbReference type="STRING" id="1137280.D777_00705"/>
<dbReference type="CDD" id="cd19987">
    <property type="entry name" value="PBP1_SBP-like"/>
    <property type="match status" value="1"/>
</dbReference>
<dbReference type="PATRIC" id="fig|1137280.3.peg.521"/>
<reference evidence="6 7" key="1">
    <citation type="submission" date="2012-12" db="EMBL/GenBank/DDBJ databases">
        <title>Genome assembly of Marinobacter sp. AK21.</title>
        <authorList>
            <person name="Khatri I."/>
            <person name="Kumar R."/>
            <person name="Vaidya B."/>
            <person name="Subramanian S."/>
            <person name="Pinnaka A."/>
        </authorList>
    </citation>
    <scope>NUCLEOTIDE SEQUENCE [LARGE SCALE GENOMIC DNA]</scope>
    <source>
        <strain evidence="6 7">AK21</strain>
    </source>
</reference>
<evidence type="ECO:0000256" key="3">
    <source>
        <dbReference type="SAM" id="MobiDB-lite"/>
    </source>
</evidence>
<proteinExistence type="inferred from homology"/>
<organism evidence="6 7">
    <name type="scientific">Marinobacter nitratireducens</name>
    <dbReference type="NCBI Taxonomy" id="1137280"/>
    <lineage>
        <taxon>Bacteria</taxon>
        <taxon>Pseudomonadati</taxon>
        <taxon>Pseudomonadota</taxon>
        <taxon>Gammaproteobacteria</taxon>
        <taxon>Pseudomonadales</taxon>
        <taxon>Marinobacteraceae</taxon>
        <taxon>Marinobacter</taxon>
    </lineage>
</organism>
<feature type="chain" id="PRO_5001682163" evidence="4">
    <location>
        <begin position="23"/>
        <end position="416"/>
    </location>
</feature>
<dbReference type="Proteomes" id="UP000035057">
    <property type="component" value="Unassembled WGS sequence"/>
</dbReference>
<dbReference type="PROSITE" id="PS51257">
    <property type="entry name" value="PROKAR_LIPOPROTEIN"/>
    <property type="match status" value="1"/>
</dbReference>
<comment type="caution">
    <text evidence="6">The sequence shown here is derived from an EMBL/GenBank/DDBJ whole genome shotgun (WGS) entry which is preliminary data.</text>
</comment>
<dbReference type="AlphaFoldDB" id="A0A072N3H5"/>
<keyword evidence="2 4" id="KW-0732">Signal</keyword>
<feature type="domain" description="Leucine-binding protein" evidence="5">
    <location>
        <begin position="24"/>
        <end position="370"/>
    </location>
</feature>
<dbReference type="OrthoDB" id="9147078at2"/>
<name>A0A072N3H5_9GAMM</name>
<dbReference type="PANTHER" id="PTHR30483">
    <property type="entry name" value="LEUCINE-SPECIFIC-BINDING PROTEIN"/>
    <property type="match status" value="1"/>
</dbReference>
<comment type="similarity">
    <text evidence="1">Belongs to the leucine-binding protein family.</text>
</comment>
<dbReference type="SUPFAM" id="SSF53822">
    <property type="entry name" value="Periplasmic binding protein-like I"/>
    <property type="match status" value="1"/>
</dbReference>
<feature type="region of interest" description="Disordered" evidence="3">
    <location>
        <begin position="396"/>
        <end position="416"/>
    </location>
</feature>
<evidence type="ECO:0000256" key="1">
    <source>
        <dbReference type="ARBA" id="ARBA00010062"/>
    </source>
</evidence>
<keyword evidence="7" id="KW-1185">Reference proteome</keyword>
<protein>
    <submittedName>
        <fullName evidence="6">Extracellular ligand-binding receptor</fullName>
    </submittedName>
</protein>
<sequence>MNFGKALVSACVLALACTTVSAETLKLGLNYPQTGRYKDQGLQQRLGAFLAVDEINKTGGVMGRQLELVIRNSRSEPEKGARNTAELIDREGASMVFGGVSSSVAIASGKAARDRDRLYFGTLTYSNATTGEEGHSHMFREPYNAWMTAKALSKYLQANHANQKYFYITADYTWGWSVEESVRKFSETTDSEAHPGVKTPFPRALISDFRSALEKAEASGAKVLMMVLFGDDMVRALNVAYEMGLKDKMQIVVPNLTLGMARQVGPTIMEDVVGGSPWVWNAPYELNYPRGKEFVESFSRRYEMRPSTAAASAYSIVYQYKDAVERAGSTNTGRVIQALEGHRYTSLKDEQYWRAFDHQNVQTVYVVKVKPRDSIVADEYSSDYFTIVDSLPGDEAVQTRSEWEQRRRAAGKPTSL</sequence>
<dbReference type="InterPro" id="IPR051010">
    <property type="entry name" value="BCAA_transport"/>
</dbReference>
<evidence type="ECO:0000259" key="5">
    <source>
        <dbReference type="Pfam" id="PF13458"/>
    </source>
</evidence>
<accession>A0A072N3H5</accession>
<dbReference type="InterPro" id="IPR028081">
    <property type="entry name" value="Leu-bd"/>
</dbReference>
<dbReference type="EMBL" id="ANIE01000003">
    <property type="protein sequence ID" value="KEF32071.1"/>
    <property type="molecule type" value="Genomic_DNA"/>
</dbReference>
<dbReference type="RefSeq" id="WP_036128489.1">
    <property type="nucleotide sequence ID" value="NZ_ANIE01000003.1"/>
</dbReference>
<feature type="signal peptide" evidence="4">
    <location>
        <begin position="1"/>
        <end position="22"/>
    </location>
</feature>
<dbReference type="PANTHER" id="PTHR30483:SF6">
    <property type="entry name" value="PERIPLASMIC BINDING PROTEIN OF ABC TRANSPORTER FOR NATURAL AMINO ACIDS"/>
    <property type="match status" value="1"/>
</dbReference>
<evidence type="ECO:0000313" key="7">
    <source>
        <dbReference type="Proteomes" id="UP000035057"/>
    </source>
</evidence>
<evidence type="ECO:0000256" key="4">
    <source>
        <dbReference type="SAM" id="SignalP"/>
    </source>
</evidence>